<dbReference type="Gene3D" id="2.20.28.30">
    <property type="entry name" value="RNA polymerase ii, chain L"/>
    <property type="match status" value="2"/>
</dbReference>
<accession>A0ABX0VWG5</accession>
<feature type="transmembrane region" description="Helical" evidence="1">
    <location>
        <begin position="338"/>
        <end position="359"/>
    </location>
</feature>
<keyword evidence="1" id="KW-0472">Membrane</keyword>
<gene>
    <name evidence="2" type="ORF">HCZ30_08085</name>
</gene>
<keyword evidence="3" id="KW-1185">Reference proteome</keyword>
<dbReference type="Proteomes" id="UP000709466">
    <property type="component" value="Unassembled WGS sequence"/>
</dbReference>
<reference evidence="2 3" key="1">
    <citation type="submission" date="2020-03" db="EMBL/GenBank/DDBJ databases">
        <title>Bacterial isolates of synthetic phycosphere.</title>
        <authorList>
            <person name="Fu H."/>
            <person name="Moran M.A."/>
        </authorList>
    </citation>
    <scope>NUCLEOTIDE SEQUENCE [LARGE SCALE GENOMIC DNA]</scope>
    <source>
        <strain evidence="2 3">HF1</strain>
    </source>
</reference>
<dbReference type="EMBL" id="JAATOP010000004">
    <property type="protein sequence ID" value="NIY72395.1"/>
    <property type="molecule type" value="Genomic_DNA"/>
</dbReference>
<comment type="caution">
    <text evidence="2">The sequence shown here is derived from an EMBL/GenBank/DDBJ whole genome shotgun (WGS) entry which is preliminary data.</text>
</comment>
<dbReference type="RefSeq" id="WP_167637774.1">
    <property type="nucleotide sequence ID" value="NZ_JAATOP010000004.1"/>
</dbReference>
<keyword evidence="1" id="KW-0812">Transmembrane</keyword>
<evidence type="ECO:0000256" key="1">
    <source>
        <dbReference type="SAM" id="Phobius"/>
    </source>
</evidence>
<keyword evidence="1" id="KW-1133">Transmembrane helix</keyword>
<proteinExistence type="predicted"/>
<evidence type="ECO:0000313" key="3">
    <source>
        <dbReference type="Proteomes" id="UP000709466"/>
    </source>
</evidence>
<dbReference type="PANTHER" id="PTHR37826">
    <property type="entry name" value="FLOTILLIN BAND_7_5 DOMAIN PROTEIN"/>
    <property type="match status" value="1"/>
</dbReference>
<name>A0ABX0VWG5_9RHOB</name>
<protein>
    <submittedName>
        <fullName evidence="2">Zinc ribbon domain-containing protein</fullName>
    </submittedName>
</protein>
<dbReference type="PANTHER" id="PTHR37826:SF3">
    <property type="entry name" value="J DOMAIN-CONTAINING PROTEIN"/>
    <property type="match status" value="1"/>
</dbReference>
<evidence type="ECO:0000313" key="2">
    <source>
        <dbReference type="EMBL" id="NIY72395.1"/>
    </source>
</evidence>
<organism evidence="2 3">
    <name type="scientific">Marivivens donghaensis</name>
    <dbReference type="NCBI Taxonomy" id="1699413"/>
    <lineage>
        <taxon>Bacteria</taxon>
        <taxon>Pseudomonadati</taxon>
        <taxon>Pseudomonadota</taxon>
        <taxon>Alphaproteobacteria</taxon>
        <taxon>Rhodobacterales</taxon>
        <taxon>Paracoccaceae</taxon>
        <taxon>Marivivens group</taxon>
        <taxon>Marivivens</taxon>
    </lineage>
</organism>
<sequence length="363" mass="41501">MVEEQHRFPCPSCGADMRFDPGQNRLICDFCGHTEVVEKGLEKYAEPIRELDFNAAMSEQLLPHEIEEVRISPCPNCGAQIEIHEKDHATTCPFCATPVVTDTGLHRQIKPQGLLPFLLDEPQAHAAMNKWMGRLWFAPSGLTEYARKGRKMNGVYVPFWTYDADTRTKYTGQRGDDYYTTETRTVNGKTETYQQRHTRWSHASGRVKRFFDDVLILASNSLPRKHTDALEPWELKSLKPYDPNFLAGFNAEGYQIQLDEGFQNAKKVMEHQIRRDIERDIGGDHQRISSMDTVHSDITFKHVLLPIWLAAYRYKGKSYRFVVNGQTGKVKGERPYSAIKIAFAVLVVALAVGGVAYYAEYMQ</sequence>